<keyword evidence="2" id="KW-1185">Reference proteome</keyword>
<dbReference type="KEGG" id="mne:D174_04170"/>
<dbReference type="GeneID" id="43448704"/>
<gene>
    <name evidence="1" type="ORF">D174_04170</name>
</gene>
<dbReference type="HOGENOM" id="CLU_2451438_0_0_11"/>
<sequence length="89" mass="10019">MDLVTLAEQATAAADLDGKSRDQFQWEMDFGDTEIALSIAVLDTRKPLPTKTLDEVAAGATRWYLNGTYRQLILDAVDRQQRQHRDGQP</sequence>
<accession>V5XIW1</accession>
<name>V5XIW1_MYCNE</name>
<organism evidence="1 2">
    <name type="scientific">Mycolicibacterium neoaurum VKM Ac-1815D</name>
    <dbReference type="NCBI Taxonomy" id="700508"/>
    <lineage>
        <taxon>Bacteria</taxon>
        <taxon>Bacillati</taxon>
        <taxon>Actinomycetota</taxon>
        <taxon>Actinomycetes</taxon>
        <taxon>Mycobacteriales</taxon>
        <taxon>Mycobacteriaceae</taxon>
        <taxon>Mycolicibacterium</taxon>
    </lineage>
</organism>
<dbReference type="Proteomes" id="UP000018763">
    <property type="component" value="Chromosome"/>
</dbReference>
<dbReference type="EMBL" id="CP006936">
    <property type="protein sequence ID" value="AHC27813.1"/>
    <property type="molecule type" value="Genomic_DNA"/>
</dbReference>
<dbReference type="RefSeq" id="WP_019513429.1">
    <property type="nucleotide sequence ID" value="NC_023036.2"/>
</dbReference>
<protein>
    <submittedName>
        <fullName evidence="1">Uncharacterized protein</fullName>
    </submittedName>
</protein>
<evidence type="ECO:0000313" key="2">
    <source>
        <dbReference type="Proteomes" id="UP000018763"/>
    </source>
</evidence>
<evidence type="ECO:0000313" key="1">
    <source>
        <dbReference type="EMBL" id="AHC27813.1"/>
    </source>
</evidence>
<reference evidence="1 2" key="1">
    <citation type="journal article" date="2014" name="Genome Announc.">
        <title>Complete Genome Sequence of Sterol-Transforming Mycobacterium neoaurum Strain VKM Ac-1815D.</title>
        <authorList>
            <person name="Shtratnikova V.Y."/>
            <person name="Bragin E.Y."/>
            <person name="Dovbnya D.V."/>
            <person name="Pekov Y.A."/>
            <person name="Schelkunov M.I."/>
            <person name="Strizhov N."/>
            <person name="Ivashina T.V."/>
            <person name="Ashapkin V.V."/>
            <person name="Donova M.V."/>
        </authorList>
    </citation>
    <scope>NUCLEOTIDE SEQUENCE [LARGE SCALE GENOMIC DNA]</scope>
    <source>
        <strain evidence="1 2">VKM Ac-1815D</strain>
    </source>
</reference>
<dbReference type="AlphaFoldDB" id="V5XIW1"/>
<proteinExistence type="predicted"/>